<accession>A0A6A6U809</accession>
<sequence length="387" mass="42387">MKYSHLCLSTIVGVALAQELFDPRKYIQFDPRIPKDCSIFKPCTRDTLQFLSMLASFGGLQVGPEEVPQNGTVPPGSGKIKGRRCAFGDSLICMVVTPENYDKSDATWGNGRFLSSYYNLTDPNNPLAKVLPLKAFPAQVLYYPLSPPDIKLPVIILNHFSTTGLDPTVFPMLIGWAAHGFAVFVTGVDPSKTYSPQDHNEETTRMKRIVDAVIDLAASNESSLDTTRIGVAGIAYGGRAAHEFAHDSRVKSLAMLTTRAYEGQTLTVANSTRDFKTPSAFFMGERGTTQSKLTEKEFEAIPAGVPKWKGILNTGDFGTYCQPYGGQFGIASTNWWKWTLQGDSKAGEYFTKSGATNDGWQVFWEDLESFKVPNPLTPSAKLGSSVS</sequence>
<evidence type="ECO:0000313" key="3">
    <source>
        <dbReference type="Proteomes" id="UP000799302"/>
    </source>
</evidence>
<keyword evidence="3" id="KW-1185">Reference proteome</keyword>
<protein>
    <recommendedName>
        <fullName evidence="4">Alpha/beta-hydrolase</fullName>
    </recommendedName>
</protein>
<gene>
    <name evidence="2" type="ORF">BT63DRAFT_309339</name>
</gene>
<evidence type="ECO:0000256" key="1">
    <source>
        <dbReference type="SAM" id="SignalP"/>
    </source>
</evidence>
<reference evidence="2" key="1">
    <citation type="journal article" date="2020" name="Stud. Mycol.">
        <title>101 Dothideomycetes genomes: a test case for predicting lifestyles and emergence of pathogens.</title>
        <authorList>
            <person name="Haridas S."/>
            <person name="Albert R."/>
            <person name="Binder M."/>
            <person name="Bloem J."/>
            <person name="Labutti K."/>
            <person name="Salamov A."/>
            <person name="Andreopoulos B."/>
            <person name="Baker S."/>
            <person name="Barry K."/>
            <person name="Bills G."/>
            <person name="Bluhm B."/>
            <person name="Cannon C."/>
            <person name="Castanera R."/>
            <person name="Culley D."/>
            <person name="Daum C."/>
            <person name="Ezra D."/>
            <person name="Gonzalez J."/>
            <person name="Henrissat B."/>
            <person name="Kuo A."/>
            <person name="Liang C."/>
            <person name="Lipzen A."/>
            <person name="Lutzoni F."/>
            <person name="Magnuson J."/>
            <person name="Mondo S."/>
            <person name="Nolan M."/>
            <person name="Ohm R."/>
            <person name="Pangilinan J."/>
            <person name="Park H.-J."/>
            <person name="Ramirez L."/>
            <person name="Alfaro M."/>
            <person name="Sun H."/>
            <person name="Tritt A."/>
            <person name="Yoshinaga Y."/>
            <person name="Zwiers L.-H."/>
            <person name="Turgeon B."/>
            <person name="Goodwin S."/>
            <person name="Spatafora J."/>
            <person name="Crous P."/>
            <person name="Grigoriev I."/>
        </authorList>
    </citation>
    <scope>NUCLEOTIDE SEQUENCE</scope>
    <source>
        <strain evidence="2">CBS 115976</strain>
    </source>
</reference>
<dbReference type="Gene3D" id="3.40.50.1820">
    <property type="entry name" value="alpha/beta hydrolase"/>
    <property type="match status" value="1"/>
</dbReference>
<dbReference type="SUPFAM" id="SSF53474">
    <property type="entry name" value="alpha/beta-Hydrolases"/>
    <property type="match status" value="1"/>
</dbReference>
<dbReference type="InterPro" id="IPR029058">
    <property type="entry name" value="AB_hydrolase_fold"/>
</dbReference>
<keyword evidence="1" id="KW-0732">Signal</keyword>
<evidence type="ECO:0008006" key="4">
    <source>
        <dbReference type="Google" id="ProtNLM"/>
    </source>
</evidence>
<dbReference type="Proteomes" id="UP000799302">
    <property type="component" value="Unassembled WGS sequence"/>
</dbReference>
<proteinExistence type="predicted"/>
<dbReference type="EMBL" id="MU004237">
    <property type="protein sequence ID" value="KAF2668100.1"/>
    <property type="molecule type" value="Genomic_DNA"/>
</dbReference>
<feature type="signal peptide" evidence="1">
    <location>
        <begin position="1"/>
        <end position="17"/>
    </location>
</feature>
<organism evidence="2 3">
    <name type="scientific">Microthyrium microscopicum</name>
    <dbReference type="NCBI Taxonomy" id="703497"/>
    <lineage>
        <taxon>Eukaryota</taxon>
        <taxon>Fungi</taxon>
        <taxon>Dikarya</taxon>
        <taxon>Ascomycota</taxon>
        <taxon>Pezizomycotina</taxon>
        <taxon>Dothideomycetes</taxon>
        <taxon>Dothideomycetes incertae sedis</taxon>
        <taxon>Microthyriales</taxon>
        <taxon>Microthyriaceae</taxon>
        <taxon>Microthyrium</taxon>
    </lineage>
</organism>
<name>A0A6A6U809_9PEZI</name>
<feature type="chain" id="PRO_5025383718" description="Alpha/beta-hydrolase" evidence="1">
    <location>
        <begin position="18"/>
        <end position="387"/>
    </location>
</feature>
<dbReference type="AlphaFoldDB" id="A0A6A6U809"/>
<evidence type="ECO:0000313" key="2">
    <source>
        <dbReference type="EMBL" id="KAF2668100.1"/>
    </source>
</evidence>